<keyword evidence="1" id="KW-0808">Transferase</keyword>
<dbReference type="EMBL" id="JAUTXU010000326">
    <property type="protein sequence ID" value="KAK3686314.1"/>
    <property type="molecule type" value="Genomic_DNA"/>
</dbReference>
<protein>
    <submittedName>
        <fullName evidence="1">tRNA A64-2'-O-ribosylphosphate transferase</fullName>
    </submittedName>
</protein>
<organism evidence="1 2">
    <name type="scientific">Vermiconidia calcicola</name>
    <dbReference type="NCBI Taxonomy" id="1690605"/>
    <lineage>
        <taxon>Eukaryota</taxon>
        <taxon>Fungi</taxon>
        <taxon>Dikarya</taxon>
        <taxon>Ascomycota</taxon>
        <taxon>Pezizomycotina</taxon>
        <taxon>Dothideomycetes</taxon>
        <taxon>Dothideomycetidae</taxon>
        <taxon>Mycosphaerellales</taxon>
        <taxon>Extremaceae</taxon>
        <taxon>Vermiconidia</taxon>
    </lineage>
</organism>
<keyword evidence="2" id="KW-1185">Reference proteome</keyword>
<evidence type="ECO:0000313" key="2">
    <source>
        <dbReference type="Proteomes" id="UP001281147"/>
    </source>
</evidence>
<accession>A0ACC3MDY3</accession>
<name>A0ACC3MDY3_9PEZI</name>
<sequence>MSPLDPSQLIFPSAHGSITSTLTSLKRSNLSISNRLHAIKHDADFVQSVAEAYHLPLIANERCGGWYTPPSQKAGSAYFKSTDGHYGQWSFSLRRLNLQVLDVIERHGGCIIVDSTRRGKSMPDALSKTVPIWIAVLNCLLFPDHPAAHSLRSPEDVVSPSEHAQIEQRLPRFVMELRDLGLDTDSLRQKLRGHPLRVDWVTPDTDISALGANAATENLVLLCTASSRTSNRGADDPGYVQGAADDSESWAHGLNAAMFWTYSEQLLSTAEDDLPDVIESLLLVDQKAEKCIRQPVLVRPTKNIWISNNAGAEIVYPDFDFVISCSERRSHAIADKMKHCYLHLACTTGKVGSRQLRPELPKINHLGEQLMPTTQVLVTCQTGKDLSVGIALAIICLFCTDDGTFRPSECGKEATSRNKTLIKHRLSWIMVSMPDAAPSRATLQSVNAFLLR</sequence>
<comment type="caution">
    <text evidence="1">The sequence shown here is derived from an EMBL/GenBank/DDBJ whole genome shotgun (WGS) entry which is preliminary data.</text>
</comment>
<evidence type="ECO:0000313" key="1">
    <source>
        <dbReference type="EMBL" id="KAK3686314.1"/>
    </source>
</evidence>
<reference evidence="1" key="1">
    <citation type="submission" date="2023-07" db="EMBL/GenBank/DDBJ databases">
        <title>Black Yeasts Isolated from many extreme environments.</title>
        <authorList>
            <person name="Coleine C."/>
            <person name="Stajich J.E."/>
            <person name="Selbmann L."/>
        </authorList>
    </citation>
    <scope>NUCLEOTIDE SEQUENCE</scope>
    <source>
        <strain evidence="1">CCFEE 5714</strain>
    </source>
</reference>
<dbReference type="Proteomes" id="UP001281147">
    <property type="component" value="Unassembled WGS sequence"/>
</dbReference>
<proteinExistence type="predicted"/>
<gene>
    <name evidence="1" type="primary">RIT1_2</name>
    <name evidence="1" type="ORF">LTR37_019952</name>
</gene>